<feature type="transmembrane region" description="Helical" evidence="1">
    <location>
        <begin position="15"/>
        <end position="34"/>
    </location>
</feature>
<dbReference type="Proteomes" id="UP001270362">
    <property type="component" value="Unassembled WGS sequence"/>
</dbReference>
<protein>
    <submittedName>
        <fullName evidence="2">Uncharacterized protein</fullName>
    </submittedName>
</protein>
<evidence type="ECO:0000313" key="2">
    <source>
        <dbReference type="EMBL" id="KAK3689182.1"/>
    </source>
</evidence>
<reference evidence="2" key="1">
    <citation type="journal article" date="2023" name="Mol. Phylogenet. Evol.">
        <title>Genome-scale phylogeny and comparative genomics of the fungal order Sordariales.</title>
        <authorList>
            <person name="Hensen N."/>
            <person name="Bonometti L."/>
            <person name="Westerberg I."/>
            <person name="Brannstrom I.O."/>
            <person name="Guillou S."/>
            <person name="Cros-Aarteil S."/>
            <person name="Calhoun S."/>
            <person name="Haridas S."/>
            <person name="Kuo A."/>
            <person name="Mondo S."/>
            <person name="Pangilinan J."/>
            <person name="Riley R."/>
            <person name="LaButti K."/>
            <person name="Andreopoulos B."/>
            <person name="Lipzen A."/>
            <person name="Chen C."/>
            <person name="Yan M."/>
            <person name="Daum C."/>
            <person name="Ng V."/>
            <person name="Clum A."/>
            <person name="Steindorff A."/>
            <person name="Ohm R.A."/>
            <person name="Martin F."/>
            <person name="Silar P."/>
            <person name="Natvig D.O."/>
            <person name="Lalanne C."/>
            <person name="Gautier V."/>
            <person name="Ament-Velasquez S.L."/>
            <person name="Kruys A."/>
            <person name="Hutchinson M.I."/>
            <person name="Powell A.J."/>
            <person name="Barry K."/>
            <person name="Miller A.N."/>
            <person name="Grigoriev I.V."/>
            <person name="Debuchy R."/>
            <person name="Gladieux P."/>
            <person name="Hiltunen Thoren M."/>
            <person name="Johannesson H."/>
        </authorList>
    </citation>
    <scope>NUCLEOTIDE SEQUENCE</scope>
    <source>
        <strain evidence="2">CBS 314.62</strain>
    </source>
</reference>
<keyword evidence="1" id="KW-1133">Transmembrane helix</keyword>
<keyword evidence="3" id="KW-1185">Reference proteome</keyword>
<sequence>MSEPRESDALVRTTLFFSCTFFSQPNTMMLALFLSKKVFATSELLLAMRPTHTLLIFFSLFKTSYYLSRLAADFGCMLEHIANEGLRIF</sequence>
<feature type="transmembrane region" description="Helical" evidence="1">
    <location>
        <begin position="46"/>
        <end position="67"/>
    </location>
</feature>
<name>A0AAE0XBB7_9PEZI</name>
<keyword evidence="1" id="KW-0812">Transmembrane</keyword>
<reference evidence="2" key="2">
    <citation type="submission" date="2023-06" db="EMBL/GenBank/DDBJ databases">
        <authorList>
            <consortium name="Lawrence Berkeley National Laboratory"/>
            <person name="Haridas S."/>
            <person name="Hensen N."/>
            <person name="Bonometti L."/>
            <person name="Westerberg I."/>
            <person name="Brannstrom I.O."/>
            <person name="Guillou S."/>
            <person name="Cros-Aarteil S."/>
            <person name="Calhoun S."/>
            <person name="Kuo A."/>
            <person name="Mondo S."/>
            <person name="Pangilinan J."/>
            <person name="Riley R."/>
            <person name="Labutti K."/>
            <person name="Andreopoulos B."/>
            <person name="Lipzen A."/>
            <person name="Chen C."/>
            <person name="Yanf M."/>
            <person name="Daum C."/>
            <person name="Ng V."/>
            <person name="Clum A."/>
            <person name="Steindorff A."/>
            <person name="Ohm R."/>
            <person name="Martin F."/>
            <person name="Silar P."/>
            <person name="Natvig D."/>
            <person name="Lalanne C."/>
            <person name="Gautier V."/>
            <person name="Ament-Velasquez S.L."/>
            <person name="Kruys A."/>
            <person name="Hutchinson M.I."/>
            <person name="Powell A.J."/>
            <person name="Barry K."/>
            <person name="Miller A.N."/>
            <person name="Grigoriev I.V."/>
            <person name="Debuchy R."/>
            <person name="Gladieux P."/>
            <person name="Thoren M.H."/>
            <person name="Johannesson H."/>
        </authorList>
    </citation>
    <scope>NUCLEOTIDE SEQUENCE</scope>
    <source>
        <strain evidence="2">CBS 314.62</strain>
    </source>
</reference>
<dbReference type="EMBL" id="JAULSO010000002">
    <property type="protein sequence ID" value="KAK3689182.1"/>
    <property type="molecule type" value="Genomic_DNA"/>
</dbReference>
<dbReference type="AlphaFoldDB" id="A0AAE0XBB7"/>
<accession>A0AAE0XBB7</accession>
<proteinExistence type="predicted"/>
<gene>
    <name evidence="2" type="ORF">B0T22DRAFT_461074</name>
</gene>
<evidence type="ECO:0000256" key="1">
    <source>
        <dbReference type="SAM" id="Phobius"/>
    </source>
</evidence>
<keyword evidence="1" id="KW-0472">Membrane</keyword>
<comment type="caution">
    <text evidence="2">The sequence shown here is derived from an EMBL/GenBank/DDBJ whole genome shotgun (WGS) entry which is preliminary data.</text>
</comment>
<evidence type="ECO:0000313" key="3">
    <source>
        <dbReference type="Proteomes" id="UP001270362"/>
    </source>
</evidence>
<organism evidence="2 3">
    <name type="scientific">Podospora appendiculata</name>
    <dbReference type="NCBI Taxonomy" id="314037"/>
    <lineage>
        <taxon>Eukaryota</taxon>
        <taxon>Fungi</taxon>
        <taxon>Dikarya</taxon>
        <taxon>Ascomycota</taxon>
        <taxon>Pezizomycotina</taxon>
        <taxon>Sordariomycetes</taxon>
        <taxon>Sordariomycetidae</taxon>
        <taxon>Sordariales</taxon>
        <taxon>Podosporaceae</taxon>
        <taxon>Podospora</taxon>
    </lineage>
</organism>